<proteinExistence type="predicted"/>
<keyword evidence="3" id="KW-1185">Reference proteome</keyword>
<organism evidence="2 3">
    <name type="scientific">Aspergillus clavatus (strain ATCC 1007 / CBS 513.65 / DSM 816 / NCTC 3887 / NRRL 1 / QM 1276 / 107)</name>
    <dbReference type="NCBI Taxonomy" id="344612"/>
    <lineage>
        <taxon>Eukaryota</taxon>
        <taxon>Fungi</taxon>
        <taxon>Dikarya</taxon>
        <taxon>Ascomycota</taxon>
        <taxon>Pezizomycotina</taxon>
        <taxon>Eurotiomycetes</taxon>
        <taxon>Eurotiomycetidae</taxon>
        <taxon>Eurotiales</taxon>
        <taxon>Aspergillaceae</taxon>
        <taxon>Aspergillus</taxon>
        <taxon>Aspergillus subgen. Fumigati</taxon>
    </lineage>
</organism>
<dbReference type="Proteomes" id="UP000006701">
    <property type="component" value="Unassembled WGS sequence"/>
</dbReference>
<dbReference type="AlphaFoldDB" id="A1CR50"/>
<feature type="region of interest" description="Disordered" evidence="1">
    <location>
        <begin position="48"/>
        <end position="73"/>
    </location>
</feature>
<evidence type="ECO:0000256" key="1">
    <source>
        <dbReference type="SAM" id="MobiDB-lite"/>
    </source>
</evidence>
<sequence>MAFRNGLTQVLATYVLARLFAYLRPGLQLALELCKHQVVSLRGSLKGNASLKSKSSATEKEKPKNLQAQVSPT</sequence>
<dbReference type="RefSeq" id="XP_001269547.1">
    <property type="nucleotide sequence ID" value="XM_001269546.1"/>
</dbReference>
<evidence type="ECO:0000313" key="2">
    <source>
        <dbReference type="EMBL" id="EAW08121.1"/>
    </source>
</evidence>
<dbReference type="HOGENOM" id="CLU_2704363_0_0_1"/>
<dbReference type="EMBL" id="DS027059">
    <property type="protein sequence ID" value="EAW08121.1"/>
    <property type="molecule type" value="Genomic_DNA"/>
</dbReference>
<accession>A1CR50</accession>
<reference evidence="2 3" key="1">
    <citation type="journal article" date="2008" name="PLoS Genet.">
        <title>Genomic islands in the pathogenic filamentous fungus Aspergillus fumigatus.</title>
        <authorList>
            <person name="Fedorova N.D."/>
            <person name="Khaldi N."/>
            <person name="Joardar V.S."/>
            <person name="Maiti R."/>
            <person name="Amedeo P."/>
            <person name="Anderson M.J."/>
            <person name="Crabtree J."/>
            <person name="Silva J.C."/>
            <person name="Badger J.H."/>
            <person name="Albarraq A."/>
            <person name="Angiuoli S."/>
            <person name="Bussey H."/>
            <person name="Bowyer P."/>
            <person name="Cotty P.J."/>
            <person name="Dyer P.S."/>
            <person name="Egan A."/>
            <person name="Galens K."/>
            <person name="Fraser-Liggett C.M."/>
            <person name="Haas B.J."/>
            <person name="Inman J.M."/>
            <person name="Kent R."/>
            <person name="Lemieux S."/>
            <person name="Malavazi I."/>
            <person name="Orvis J."/>
            <person name="Roemer T."/>
            <person name="Ronning C.M."/>
            <person name="Sundaram J.P."/>
            <person name="Sutton G."/>
            <person name="Turner G."/>
            <person name="Venter J.C."/>
            <person name="White O.R."/>
            <person name="Whitty B.R."/>
            <person name="Youngman P."/>
            <person name="Wolfe K.H."/>
            <person name="Goldman G.H."/>
            <person name="Wortman J.R."/>
            <person name="Jiang B."/>
            <person name="Denning D.W."/>
            <person name="Nierman W.C."/>
        </authorList>
    </citation>
    <scope>NUCLEOTIDE SEQUENCE [LARGE SCALE GENOMIC DNA]</scope>
    <source>
        <strain evidence="3">ATCC 1007 / CBS 513.65 / DSM 816 / NCTC 3887 / NRRL 1</strain>
    </source>
</reference>
<dbReference type="GeneID" id="4701390"/>
<gene>
    <name evidence="2" type="ORF">ACLA_028460</name>
</gene>
<dbReference type="VEuPathDB" id="FungiDB:ACLA_028460"/>
<evidence type="ECO:0000313" key="3">
    <source>
        <dbReference type="Proteomes" id="UP000006701"/>
    </source>
</evidence>
<dbReference type="KEGG" id="act:ACLA_028460"/>
<name>A1CR50_ASPCL</name>
<protein>
    <submittedName>
        <fullName evidence="2">Uncharacterized protein</fullName>
    </submittedName>
</protein>